<dbReference type="PANTHER" id="PTHR43364:SF18">
    <property type="entry name" value="OXIDOREDUCTASE"/>
    <property type="match status" value="1"/>
</dbReference>
<comment type="caution">
    <text evidence="2">The sequence shown here is derived from an EMBL/GenBank/DDBJ whole genome shotgun (WGS) entry which is preliminary data.</text>
</comment>
<feature type="domain" description="NADP-dependent oxidoreductase" evidence="1">
    <location>
        <begin position="15"/>
        <end position="297"/>
    </location>
</feature>
<evidence type="ECO:0000313" key="3">
    <source>
        <dbReference type="Proteomes" id="UP001589707"/>
    </source>
</evidence>
<reference evidence="2 3" key="1">
    <citation type="submission" date="2024-09" db="EMBL/GenBank/DDBJ databases">
        <authorList>
            <person name="Sun Q."/>
            <person name="Mori K."/>
        </authorList>
    </citation>
    <scope>NUCLEOTIDE SEQUENCE [LARGE SCALE GENOMIC DNA]</scope>
    <source>
        <strain evidence="2 3">JCM 11683</strain>
    </source>
</reference>
<dbReference type="SUPFAM" id="SSF51430">
    <property type="entry name" value="NAD(P)-linked oxidoreductase"/>
    <property type="match status" value="1"/>
</dbReference>
<dbReference type="Pfam" id="PF00248">
    <property type="entry name" value="Aldo_ket_red"/>
    <property type="match status" value="1"/>
</dbReference>
<proteinExistence type="predicted"/>
<dbReference type="InterPro" id="IPR023210">
    <property type="entry name" value="NADP_OxRdtase_dom"/>
</dbReference>
<accession>A0ABV5WYF8</accession>
<dbReference type="RefSeq" id="WP_376838105.1">
    <property type="nucleotide sequence ID" value="NZ_JBHMAU010000018.1"/>
</dbReference>
<name>A0ABV5WYF8_9MICO</name>
<dbReference type="EMBL" id="JBHMAU010000018">
    <property type="protein sequence ID" value="MFB9775198.1"/>
    <property type="molecule type" value="Genomic_DNA"/>
</dbReference>
<evidence type="ECO:0000313" key="2">
    <source>
        <dbReference type="EMBL" id="MFB9775198.1"/>
    </source>
</evidence>
<dbReference type="InterPro" id="IPR036812">
    <property type="entry name" value="NAD(P)_OxRdtase_dom_sf"/>
</dbReference>
<gene>
    <name evidence="2" type="ORF">ACFFN1_02005</name>
</gene>
<protein>
    <submittedName>
        <fullName evidence="2">Aldo/keto reductase</fullName>
    </submittedName>
</protein>
<evidence type="ECO:0000259" key="1">
    <source>
        <dbReference type="Pfam" id="PF00248"/>
    </source>
</evidence>
<organism evidence="2 3">
    <name type="scientific">Brevibacterium otitidis</name>
    <dbReference type="NCBI Taxonomy" id="53364"/>
    <lineage>
        <taxon>Bacteria</taxon>
        <taxon>Bacillati</taxon>
        <taxon>Actinomycetota</taxon>
        <taxon>Actinomycetes</taxon>
        <taxon>Micrococcales</taxon>
        <taxon>Brevibacteriaceae</taxon>
        <taxon>Brevibacterium</taxon>
    </lineage>
</organism>
<sequence length="307" mass="32370">MHVHRVGTSGLELSELGLGTFDWGSRVDDSTAQQLLDTYAQAGGTVLELPAFASPAADVLGRLTVSDEITVCARVGVAQRGDEPVLSLSRQQVLRQTRELLQRMNRQHIDVLVLDGFDARTPLEETASALDTLLGSGDIGYIACAYHAGWQLAAVAGAGIPVAAAFNERSLLERSAETDVAPAADYLGIGMVAGAALGRGALSGQYLRGVPAQSRAAVHQDGYMQRYLSEDARRIVAGVCKAASSLEIAPVDVALAWTRSQAPACSLISPRTVDQLEQLLGSDADLQPEIVQVLDQISDPAVDDPTA</sequence>
<keyword evidence="3" id="KW-1185">Reference proteome</keyword>
<dbReference type="Gene3D" id="3.20.20.100">
    <property type="entry name" value="NADP-dependent oxidoreductase domain"/>
    <property type="match status" value="1"/>
</dbReference>
<dbReference type="Proteomes" id="UP001589707">
    <property type="component" value="Unassembled WGS sequence"/>
</dbReference>
<dbReference type="InterPro" id="IPR050523">
    <property type="entry name" value="AKR_Detox_Biosynth"/>
</dbReference>
<dbReference type="PANTHER" id="PTHR43364">
    <property type="entry name" value="NADH-SPECIFIC METHYLGLYOXAL REDUCTASE-RELATED"/>
    <property type="match status" value="1"/>
</dbReference>